<name>A0A3B1DC23_9ZZZZ</name>
<dbReference type="EMBL" id="UOGE01000119">
    <property type="protein sequence ID" value="VAX26227.1"/>
    <property type="molecule type" value="Genomic_DNA"/>
</dbReference>
<proteinExistence type="predicted"/>
<evidence type="ECO:0000313" key="1">
    <source>
        <dbReference type="EMBL" id="VAX26227.1"/>
    </source>
</evidence>
<reference evidence="1" key="1">
    <citation type="submission" date="2018-06" db="EMBL/GenBank/DDBJ databases">
        <authorList>
            <person name="Zhirakovskaya E."/>
        </authorList>
    </citation>
    <scope>NUCLEOTIDE SEQUENCE</scope>
</reference>
<organism evidence="1">
    <name type="scientific">hydrothermal vent metagenome</name>
    <dbReference type="NCBI Taxonomy" id="652676"/>
    <lineage>
        <taxon>unclassified sequences</taxon>
        <taxon>metagenomes</taxon>
        <taxon>ecological metagenomes</taxon>
    </lineage>
</organism>
<protein>
    <submittedName>
        <fullName evidence="1">Uncharacterized protein</fullName>
    </submittedName>
</protein>
<gene>
    <name evidence="1" type="ORF">MNBD_NITROSPINAE02-833</name>
</gene>
<sequence>MTEQIKKEFENEFISILLSAIEKGMTSDEFFAMANATMSHLRGKIENETVAKIMDNSASPQEVEKMIAELTRQK</sequence>
<dbReference type="AlphaFoldDB" id="A0A3B1DC23"/>
<accession>A0A3B1DC23</accession>